<dbReference type="Proteomes" id="UP000199615">
    <property type="component" value="Unassembled WGS sequence"/>
</dbReference>
<name>A0A1H8M8B2_9BRAD</name>
<dbReference type="RefSeq" id="WP_175557587.1">
    <property type="nucleotide sequence ID" value="NZ_FODT01000001.1"/>
</dbReference>
<feature type="transmembrane region" description="Helical" evidence="6">
    <location>
        <begin position="120"/>
        <end position="139"/>
    </location>
</feature>
<feature type="transmembrane region" description="Helical" evidence="6">
    <location>
        <begin position="254"/>
        <end position="279"/>
    </location>
</feature>
<keyword evidence="4 6" id="KW-1133">Transmembrane helix</keyword>
<dbReference type="EMBL" id="FODT01000001">
    <property type="protein sequence ID" value="SEO13386.1"/>
    <property type="molecule type" value="Genomic_DNA"/>
</dbReference>
<evidence type="ECO:0000256" key="1">
    <source>
        <dbReference type="ARBA" id="ARBA00004651"/>
    </source>
</evidence>
<evidence type="ECO:0000256" key="5">
    <source>
        <dbReference type="ARBA" id="ARBA00023136"/>
    </source>
</evidence>
<feature type="transmembrane region" description="Helical" evidence="6">
    <location>
        <begin position="166"/>
        <end position="184"/>
    </location>
</feature>
<organism evidence="7 8">
    <name type="scientific">Rhodopseudomonas pseudopalustris</name>
    <dbReference type="NCBI Taxonomy" id="1513892"/>
    <lineage>
        <taxon>Bacteria</taxon>
        <taxon>Pseudomonadati</taxon>
        <taxon>Pseudomonadota</taxon>
        <taxon>Alphaproteobacteria</taxon>
        <taxon>Hyphomicrobiales</taxon>
        <taxon>Nitrobacteraceae</taxon>
        <taxon>Rhodopseudomonas</taxon>
    </lineage>
</organism>
<reference evidence="8" key="1">
    <citation type="submission" date="2016-10" db="EMBL/GenBank/DDBJ databases">
        <authorList>
            <person name="Varghese N."/>
            <person name="Submissions S."/>
        </authorList>
    </citation>
    <scope>NUCLEOTIDE SEQUENCE [LARGE SCALE GENOMIC DNA]</scope>
    <source>
        <strain evidence="8">DSM 123</strain>
    </source>
</reference>
<evidence type="ECO:0000313" key="7">
    <source>
        <dbReference type="EMBL" id="SEO13386.1"/>
    </source>
</evidence>
<protein>
    <submittedName>
        <fullName evidence="7">Amino acid/amide ABC transporter membrane protein 2, HAAT family</fullName>
    </submittedName>
</protein>
<dbReference type="CDD" id="cd06581">
    <property type="entry name" value="TM_PBP1_LivM_like"/>
    <property type="match status" value="1"/>
</dbReference>
<feature type="transmembrane region" description="Helical" evidence="6">
    <location>
        <begin position="291"/>
        <end position="310"/>
    </location>
</feature>
<dbReference type="InterPro" id="IPR001851">
    <property type="entry name" value="ABC_transp_permease"/>
</dbReference>
<evidence type="ECO:0000313" key="8">
    <source>
        <dbReference type="Proteomes" id="UP000199615"/>
    </source>
</evidence>
<keyword evidence="8" id="KW-1185">Reference proteome</keyword>
<dbReference type="GO" id="GO:0005886">
    <property type="term" value="C:plasma membrane"/>
    <property type="evidence" value="ECO:0007669"/>
    <property type="project" value="UniProtKB-SubCell"/>
</dbReference>
<dbReference type="AlphaFoldDB" id="A0A1H8M8B2"/>
<feature type="transmembrane region" description="Helical" evidence="6">
    <location>
        <begin position="214"/>
        <end position="234"/>
    </location>
</feature>
<dbReference type="Pfam" id="PF02653">
    <property type="entry name" value="BPD_transp_2"/>
    <property type="match status" value="1"/>
</dbReference>
<sequence>MSALIPTPAARRAPIRMFVALLALFTVLPWLLTAIGLGVNLATEVLIIALFAMSYNILLGTTGLASFGHAAFFGSGAYAVGILQRYGLNGIVISLAAAIAAGLVASLFVGLLVRKKRGIYFGLLTLSFGQMFYIVALRWDELTGGETGLTGLKRPAPFGLDLSSHINFYYFTLAIFMVALWLIWRITNSPFGSLLTAIKSNEVRTQYLGYDTALYKLAAIVISGSFSGLAGGLYAWFQYAAYPQNLFWIESGNIVILTLLGGGLSSFFGPILGAAVFVGAQDLISGYTQHWMFFFGLIFIVVVTTFPNGLPEAFSKFVASARRRFGRTARETVISAQSSSRYGAGQ</sequence>
<feature type="transmembrane region" description="Helical" evidence="6">
    <location>
        <begin position="91"/>
        <end position="113"/>
    </location>
</feature>
<gene>
    <name evidence="7" type="ORF">SAMN05444123_101404</name>
</gene>
<evidence type="ECO:0000256" key="6">
    <source>
        <dbReference type="SAM" id="Phobius"/>
    </source>
</evidence>
<evidence type="ECO:0000256" key="3">
    <source>
        <dbReference type="ARBA" id="ARBA00022692"/>
    </source>
</evidence>
<evidence type="ECO:0000256" key="2">
    <source>
        <dbReference type="ARBA" id="ARBA00022475"/>
    </source>
</evidence>
<feature type="transmembrane region" description="Helical" evidence="6">
    <location>
        <begin position="15"/>
        <end position="39"/>
    </location>
</feature>
<dbReference type="GO" id="GO:0015658">
    <property type="term" value="F:branched-chain amino acid transmembrane transporter activity"/>
    <property type="evidence" value="ECO:0007669"/>
    <property type="project" value="InterPro"/>
</dbReference>
<keyword evidence="3 6" id="KW-0812">Transmembrane</keyword>
<keyword evidence="2" id="KW-1003">Cell membrane</keyword>
<keyword evidence="5 6" id="KW-0472">Membrane</keyword>
<feature type="transmembrane region" description="Helical" evidence="6">
    <location>
        <begin position="46"/>
        <end position="71"/>
    </location>
</feature>
<dbReference type="PANTHER" id="PTHR30482:SF17">
    <property type="entry name" value="ABC TRANSPORTER ATP-BINDING PROTEIN"/>
    <property type="match status" value="1"/>
</dbReference>
<proteinExistence type="predicted"/>
<evidence type="ECO:0000256" key="4">
    <source>
        <dbReference type="ARBA" id="ARBA00022989"/>
    </source>
</evidence>
<dbReference type="PANTHER" id="PTHR30482">
    <property type="entry name" value="HIGH-AFFINITY BRANCHED-CHAIN AMINO ACID TRANSPORT SYSTEM PERMEASE"/>
    <property type="match status" value="1"/>
</dbReference>
<comment type="subcellular location">
    <subcellularLocation>
        <location evidence="1">Cell membrane</location>
        <topology evidence="1">Multi-pass membrane protein</topology>
    </subcellularLocation>
</comment>
<dbReference type="InterPro" id="IPR043428">
    <property type="entry name" value="LivM-like"/>
</dbReference>
<accession>A0A1H8M8B2</accession>